<organism evidence="5 6">
    <name type="scientific">Thalassospira marina</name>
    <dbReference type="NCBI Taxonomy" id="2048283"/>
    <lineage>
        <taxon>Bacteria</taxon>
        <taxon>Pseudomonadati</taxon>
        <taxon>Pseudomonadota</taxon>
        <taxon>Alphaproteobacteria</taxon>
        <taxon>Rhodospirillales</taxon>
        <taxon>Thalassospiraceae</taxon>
        <taxon>Thalassospira</taxon>
    </lineage>
</organism>
<dbReference type="Pfam" id="PF00682">
    <property type="entry name" value="HMGL-like"/>
    <property type="match status" value="1"/>
</dbReference>
<dbReference type="CDD" id="cd07938">
    <property type="entry name" value="DRE_TIM_HMGL"/>
    <property type="match status" value="1"/>
</dbReference>
<dbReference type="GO" id="GO:0046951">
    <property type="term" value="P:ketone body biosynthetic process"/>
    <property type="evidence" value="ECO:0007669"/>
    <property type="project" value="TreeGrafter"/>
</dbReference>
<dbReference type="OrthoDB" id="9784013at2"/>
<dbReference type="FunFam" id="3.20.20.70:FF:000071">
    <property type="entry name" value="Hydroxymethylglutaryl-CoA lyase"/>
    <property type="match status" value="1"/>
</dbReference>
<sequence>MSPAMMEDKKVTIVEVGPRDGLQTEKKFVETASKIKLVDMLGTCGFKRIEATSFVSPRWVPQMADASEVMAGINRHPGVTYSVLTPNLRAFEGAVAARADEVAIFASASESFSQKNINCTIAESLDRFRPVIAAAKDAGIPVRGYVSCIVVCPYEGPIAPDIVARVTADMLALGCYEVSLGDTVGQGHPETIAAMLDAVLSVAPADRLAGHYHDTNGRAIENIEVSLDRGLRVFDSAIAGLGGCPYAPGAEGNVDTCKVDALMRKLGFDTGLIPERLVDAANFAVGLR</sequence>
<dbReference type="PROSITE" id="PS50991">
    <property type="entry name" value="PYR_CT"/>
    <property type="match status" value="1"/>
</dbReference>
<dbReference type="SUPFAM" id="SSF51569">
    <property type="entry name" value="Aldolase"/>
    <property type="match status" value="1"/>
</dbReference>
<gene>
    <name evidence="5" type="ORF">COO20_01740</name>
</gene>
<evidence type="ECO:0000259" key="4">
    <source>
        <dbReference type="PROSITE" id="PS50991"/>
    </source>
</evidence>
<dbReference type="PANTHER" id="PTHR42738:SF7">
    <property type="entry name" value="HYDROXYMETHYLGLUTARYL-COA LYASE"/>
    <property type="match status" value="1"/>
</dbReference>
<keyword evidence="2" id="KW-0479">Metal-binding</keyword>
<evidence type="ECO:0000313" key="5">
    <source>
        <dbReference type="EMBL" id="PKR55965.1"/>
    </source>
</evidence>
<keyword evidence="3 5" id="KW-0456">Lyase</keyword>
<evidence type="ECO:0000256" key="2">
    <source>
        <dbReference type="ARBA" id="ARBA00022723"/>
    </source>
</evidence>
<dbReference type="GO" id="GO:0006552">
    <property type="term" value="P:L-leucine catabolic process"/>
    <property type="evidence" value="ECO:0007669"/>
    <property type="project" value="TreeGrafter"/>
</dbReference>
<dbReference type="InterPro" id="IPR043594">
    <property type="entry name" value="HMGL"/>
</dbReference>
<comment type="similarity">
    <text evidence="1">Belongs to the HMG-CoA lyase family.</text>
</comment>
<accession>A0A2N3KZG7</accession>
<protein>
    <submittedName>
        <fullName evidence="5">Hydroxymethylglutaryl-CoA lyase</fullName>
    </submittedName>
</protein>
<dbReference type="PANTHER" id="PTHR42738">
    <property type="entry name" value="HYDROXYMETHYLGLUTARYL-COA LYASE"/>
    <property type="match status" value="1"/>
</dbReference>
<dbReference type="Gene3D" id="3.20.20.70">
    <property type="entry name" value="Aldolase class I"/>
    <property type="match status" value="1"/>
</dbReference>
<name>A0A2N3KZG7_9PROT</name>
<feature type="domain" description="Pyruvate carboxyltransferase" evidence="4">
    <location>
        <begin position="11"/>
        <end position="278"/>
    </location>
</feature>
<evidence type="ECO:0000256" key="3">
    <source>
        <dbReference type="ARBA" id="ARBA00023239"/>
    </source>
</evidence>
<proteinExistence type="inferred from homology"/>
<dbReference type="NCBIfam" id="NF004283">
    <property type="entry name" value="PRK05692.1"/>
    <property type="match status" value="1"/>
</dbReference>
<dbReference type="GO" id="GO:0046872">
    <property type="term" value="F:metal ion binding"/>
    <property type="evidence" value="ECO:0007669"/>
    <property type="project" value="UniProtKB-KW"/>
</dbReference>
<dbReference type="EMBL" id="NWTK01000001">
    <property type="protein sequence ID" value="PKR55965.1"/>
    <property type="molecule type" value="Genomic_DNA"/>
</dbReference>
<dbReference type="AlphaFoldDB" id="A0A2N3KZG7"/>
<comment type="caution">
    <text evidence="5">The sequence shown here is derived from an EMBL/GenBank/DDBJ whole genome shotgun (WGS) entry which is preliminary data.</text>
</comment>
<evidence type="ECO:0000313" key="6">
    <source>
        <dbReference type="Proteomes" id="UP000233597"/>
    </source>
</evidence>
<reference evidence="5 6" key="1">
    <citation type="submission" date="2017-09" db="EMBL/GenBank/DDBJ databases">
        <title>Biodiversity and function of Thalassospira species in the particle-attached aromatic-hydrocarbon-degrading consortia from the surface seawater of the South China Sea.</title>
        <authorList>
            <person name="Dong C."/>
            <person name="Liu R."/>
            <person name="Shao Z."/>
        </authorList>
    </citation>
    <scope>NUCLEOTIDE SEQUENCE [LARGE SCALE GENOMIC DNA]</scope>
    <source>
        <strain evidence="5 6">CSC1P2</strain>
    </source>
</reference>
<dbReference type="InterPro" id="IPR000891">
    <property type="entry name" value="PYR_CT"/>
</dbReference>
<evidence type="ECO:0000256" key="1">
    <source>
        <dbReference type="ARBA" id="ARBA00009405"/>
    </source>
</evidence>
<dbReference type="InterPro" id="IPR013785">
    <property type="entry name" value="Aldolase_TIM"/>
</dbReference>
<dbReference type="Proteomes" id="UP000233597">
    <property type="component" value="Unassembled WGS sequence"/>
</dbReference>
<dbReference type="GO" id="GO:0004419">
    <property type="term" value="F:hydroxymethylglutaryl-CoA lyase activity"/>
    <property type="evidence" value="ECO:0007669"/>
    <property type="project" value="TreeGrafter"/>
</dbReference>